<dbReference type="AlphaFoldDB" id="A0A4R3MUZ4"/>
<evidence type="ECO:0000313" key="2">
    <source>
        <dbReference type="Proteomes" id="UP000295717"/>
    </source>
</evidence>
<organism evidence="1 2">
    <name type="scientific">Thiobaca trueperi</name>
    <dbReference type="NCBI Taxonomy" id="127458"/>
    <lineage>
        <taxon>Bacteria</taxon>
        <taxon>Pseudomonadati</taxon>
        <taxon>Pseudomonadota</taxon>
        <taxon>Gammaproteobacteria</taxon>
        <taxon>Chromatiales</taxon>
        <taxon>Chromatiaceae</taxon>
        <taxon>Thiobaca</taxon>
    </lineage>
</organism>
<accession>A0A4R3MUZ4</accession>
<dbReference type="Proteomes" id="UP000295717">
    <property type="component" value="Unassembled WGS sequence"/>
</dbReference>
<protein>
    <submittedName>
        <fullName evidence="1">DUF2971 family protein</fullName>
    </submittedName>
</protein>
<gene>
    <name evidence="1" type="ORF">EDC35_106247</name>
</gene>
<dbReference type="InterPro" id="IPR021352">
    <property type="entry name" value="DUF2971"/>
</dbReference>
<comment type="caution">
    <text evidence="1">The sequence shown here is derived from an EMBL/GenBank/DDBJ whole genome shotgun (WGS) entry which is preliminary data.</text>
</comment>
<dbReference type="OrthoDB" id="4119964at2"/>
<name>A0A4R3MUZ4_9GAMM</name>
<sequence length="289" mass="34073">MHQLKPGKRAFYKYTSPETALAILQTGKVRYSSPLTFNDPFDIQSGLHFDFDLEALHKKIIDRIGELAAAPDEPRVDSDDSWGKLVLEARKNYPIHGFPRDRWVTITKAPFDFLLSMIKDTRRQYEQHWKNRLLPGSRVFCVSEDRDNLLMWAHYGSNHTGAVFEFWSLPSEDNPLSVASPIQYKETPPSFFSEEEWINDLTGLNKLDHNALYKRYAYIKSTEWSYEREWRVWYPLVDERQLYDNVAIRKSEFTSIYIGCCSKPEFERNIPLSFEFFADRHFVTHQPDL</sequence>
<reference evidence="1 2" key="1">
    <citation type="submission" date="2019-03" db="EMBL/GenBank/DDBJ databases">
        <title>Genomic Encyclopedia of Type Strains, Phase IV (KMG-IV): sequencing the most valuable type-strain genomes for metagenomic binning, comparative biology and taxonomic classification.</title>
        <authorList>
            <person name="Goeker M."/>
        </authorList>
    </citation>
    <scope>NUCLEOTIDE SEQUENCE [LARGE SCALE GENOMIC DNA]</scope>
    <source>
        <strain evidence="1 2">DSM 13587</strain>
    </source>
</reference>
<evidence type="ECO:0000313" key="1">
    <source>
        <dbReference type="EMBL" id="TCT20318.1"/>
    </source>
</evidence>
<dbReference type="Pfam" id="PF11185">
    <property type="entry name" value="DUF2971"/>
    <property type="match status" value="1"/>
</dbReference>
<dbReference type="EMBL" id="SMAO01000006">
    <property type="protein sequence ID" value="TCT20318.1"/>
    <property type="molecule type" value="Genomic_DNA"/>
</dbReference>
<keyword evidence="2" id="KW-1185">Reference proteome</keyword>
<dbReference type="RefSeq" id="WP_132977709.1">
    <property type="nucleotide sequence ID" value="NZ_SMAO01000006.1"/>
</dbReference>
<proteinExistence type="predicted"/>